<dbReference type="Proteomes" id="UP000316639">
    <property type="component" value="Unassembled WGS sequence"/>
</dbReference>
<proteinExistence type="predicted"/>
<feature type="domain" description="MEDS" evidence="1">
    <location>
        <begin position="10"/>
        <end position="161"/>
    </location>
</feature>
<dbReference type="AlphaFoldDB" id="A0A563EKN4"/>
<evidence type="ECO:0000313" key="3">
    <source>
        <dbReference type="Proteomes" id="UP000316639"/>
    </source>
</evidence>
<organism evidence="2 3">
    <name type="scientific">Lentzea tibetensis</name>
    <dbReference type="NCBI Taxonomy" id="2591470"/>
    <lineage>
        <taxon>Bacteria</taxon>
        <taxon>Bacillati</taxon>
        <taxon>Actinomycetota</taxon>
        <taxon>Actinomycetes</taxon>
        <taxon>Pseudonocardiales</taxon>
        <taxon>Pseudonocardiaceae</taxon>
        <taxon>Lentzea</taxon>
    </lineage>
</organism>
<dbReference type="InterPro" id="IPR025847">
    <property type="entry name" value="MEDS_domain"/>
</dbReference>
<dbReference type="Pfam" id="PF14417">
    <property type="entry name" value="MEDS"/>
    <property type="match status" value="1"/>
</dbReference>
<evidence type="ECO:0000259" key="1">
    <source>
        <dbReference type="Pfam" id="PF14417"/>
    </source>
</evidence>
<accession>A0A563EKN4</accession>
<dbReference type="InterPro" id="IPR047718">
    <property type="entry name" value="RsbA-like_anti_sig"/>
</dbReference>
<dbReference type="RefSeq" id="WP_146357536.1">
    <property type="nucleotide sequence ID" value="NZ_VOBR01000025.1"/>
</dbReference>
<dbReference type="EMBL" id="VOBR01000025">
    <property type="protein sequence ID" value="TWP47504.1"/>
    <property type="molecule type" value="Genomic_DNA"/>
</dbReference>
<name>A0A563EKN4_9PSEU</name>
<dbReference type="OrthoDB" id="4088450at2"/>
<comment type="caution">
    <text evidence="2">The sequence shown here is derived from an EMBL/GenBank/DDBJ whole genome shotgun (WGS) entry which is preliminary data.</text>
</comment>
<dbReference type="NCBIfam" id="NF041045">
    <property type="entry name" value="RsbA_anti_sig"/>
    <property type="match status" value="1"/>
</dbReference>
<keyword evidence="3" id="KW-1185">Reference proteome</keyword>
<gene>
    <name evidence="2" type="ORF">FKR81_31565</name>
</gene>
<evidence type="ECO:0000313" key="2">
    <source>
        <dbReference type="EMBL" id="TWP47504.1"/>
    </source>
</evidence>
<reference evidence="2 3" key="1">
    <citation type="submission" date="2019-07" db="EMBL/GenBank/DDBJ databases">
        <title>Lentzea xizangensis sp. nov., isolated from Qinghai-Tibetan Plateau Soils.</title>
        <authorList>
            <person name="Huang J."/>
        </authorList>
    </citation>
    <scope>NUCLEOTIDE SEQUENCE [LARGE SCALE GENOMIC DNA]</scope>
    <source>
        <strain evidence="2 3">FXJ1.1311</strain>
    </source>
</reference>
<sequence>MSAKPDGAFDHRIAVHGSDEEFVATSVPFLLEGLAADGEPPPLVVTTPAKIDMVRDALGRDHRLVEFVSSADWYDGSAPNTLAKAAGYIAANAGPRGQIHAIAEPDWSGRAGSSSRESAEWVRYEAMLNVLLAPFEVTAMCPYDTRVASPSIVEAALRTHPTSMHGVERRVSTWYENPMALIARLDSTPLPPRPSDAAVVSSDGDVDGFVVAQATAHGLSSVDAGVFSSAVAEVVALARAGLVYAWPVAGASVCEVVSAAGDMDDLLIGFRPPAAAEPAPGQGLWFTRQVCSYVDVRPSDPGWVVRVQS</sequence>
<protein>
    <recommendedName>
        <fullName evidence="1">MEDS domain-containing protein</fullName>
    </recommendedName>
</protein>